<sequence length="803" mass="92462">MILNWIKIFIYHLKQNKLFSLLNTLGLSIGIAGIIFSILYWNDEHSYDKWNPEKDKIYSVLNDLGGGNVWTVNSAATAPYLKATSSQLDEYCYMRDNYMKSTVIYNGKIFVIEKFFSAQSNYFSFFPYEFIKGDRKTALHDRNSIVFSEETASRIFKNEDPMGKTVKYENKMFVVRGIYRLNEKSSSMPEAITTVIEEDLKNDKENWGFNYGLMLKLKNRRDTTIVKLQLNNIYVEYNYKKQAQNEGMTYEAFVKAYGNPTTTKLLSLPDARLYRGNYSFAEGNGNLQLLQILMGLSILILLLSIVNYINLATANAIKRAKEVGVRKVVGASKLQIVYQFIFETVLTTLFSILLALVIVELSLPFYNSFLSKDLVIIGSQFFVQLIFIFIIVVFVSGVLPAVYISNFETLKVLKGNFSRSKSGVWLRNGMLVLQFAIATFFIIGSFIVYQQVRFMSEKDLGFKGAQVMDIVFKPQKGKRQFDRYKTIKQHLQKIKGVESVSAGLFSIGSMENSWSGLVYKDHKEVITQQMGIDFGMLENLGIKLVSGRYLTDKLASDTISNVLLNEASAKTLLEKDPLNKEIYWQSKKFKVVGIVKDFNYFNVKYNVNPMIFLHISSIDYMKDNMHYISVKVTPENMTETIANLEKYWKTNVDAEYPFEYNFVDKNFARTFKDYEDQKNLFSLLNIIVILIAVFGLFALASYSMDRRLREIAIRKTLGAPTNILLKELSKQYIIYCIIGFLIGVFPAYLLLKKWLEDFAYRIEIPLLPFIIAFVSLLTLTLIIVLGKAYQVTKIDVLKYLKYE</sequence>
<dbReference type="Pfam" id="PF02687">
    <property type="entry name" value="FtsX"/>
    <property type="match status" value="2"/>
</dbReference>
<dbReference type="EMBL" id="MUGW01000032">
    <property type="protein sequence ID" value="OXA88384.1"/>
    <property type="molecule type" value="Genomic_DNA"/>
</dbReference>
<gene>
    <name evidence="9" type="ORF">B0A66_15715</name>
</gene>
<feature type="domain" description="ABC3 transporter permease C-terminal" evidence="7">
    <location>
        <begin position="684"/>
        <end position="795"/>
    </location>
</feature>
<keyword evidence="10" id="KW-1185">Reference proteome</keyword>
<dbReference type="InterPro" id="IPR050250">
    <property type="entry name" value="Macrolide_Exporter_MacB"/>
</dbReference>
<feature type="domain" description="ABC3 transporter permease C-terminal" evidence="7">
    <location>
        <begin position="296"/>
        <end position="405"/>
    </location>
</feature>
<feature type="transmembrane region" description="Helical" evidence="6">
    <location>
        <begin position="766"/>
        <end position="785"/>
    </location>
</feature>
<dbReference type="PANTHER" id="PTHR30572:SF18">
    <property type="entry name" value="ABC-TYPE MACROLIDE FAMILY EXPORT SYSTEM PERMEASE COMPONENT 2"/>
    <property type="match status" value="1"/>
</dbReference>
<proteinExistence type="predicted"/>
<dbReference type="GO" id="GO:0005886">
    <property type="term" value="C:plasma membrane"/>
    <property type="evidence" value="ECO:0007669"/>
    <property type="project" value="UniProtKB-SubCell"/>
</dbReference>
<evidence type="ECO:0000259" key="7">
    <source>
        <dbReference type="Pfam" id="PF02687"/>
    </source>
</evidence>
<feature type="transmembrane region" description="Helical" evidence="6">
    <location>
        <begin position="336"/>
        <end position="361"/>
    </location>
</feature>
<dbReference type="OrthoDB" id="8740261at2"/>
<dbReference type="Pfam" id="PF12704">
    <property type="entry name" value="MacB_PCD"/>
    <property type="match status" value="2"/>
</dbReference>
<evidence type="ECO:0000256" key="4">
    <source>
        <dbReference type="ARBA" id="ARBA00022989"/>
    </source>
</evidence>
<evidence type="ECO:0000256" key="1">
    <source>
        <dbReference type="ARBA" id="ARBA00004651"/>
    </source>
</evidence>
<dbReference type="AlphaFoldDB" id="A0A226H2V9"/>
<keyword evidence="5 6" id="KW-0472">Membrane</keyword>
<dbReference type="InterPro" id="IPR025857">
    <property type="entry name" value="MacB_PCD"/>
</dbReference>
<feature type="domain" description="MacB-like periplasmic core" evidence="8">
    <location>
        <begin position="20"/>
        <end position="227"/>
    </location>
</feature>
<evidence type="ECO:0000313" key="10">
    <source>
        <dbReference type="Proteomes" id="UP000198345"/>
    </source>
</evidence>
<name>A0A226H2V9_9FLAO</name>
<feature type="transmembrane region" description="Helical" evidence="6">
    <location>
        <begin position="21"/>
        <end position="41"/>
    </location>
</feature>
<dbReference type="RefSeq" id="WP_089050803.1">
    <property type="nucleotide sequence ID" value="NZ_FXTV01000013.1"/>
</dbReference>
<organism evidence="9 10">
    <name type="scientific">Flavobacterium hercynium</name>
    <dbReference type="NCBI Taxonomy" id="387094"/>
    <lineage>
        <taxon>Bacteria</taxon>
        <taxon>Pseudomonadati</taxon>
        <taxon>Bacteroidota</taxon>
        <taxon>Flavobacteriia</taxon>
        <taxon>Flavobacteriales</taxon>
        <taxon>Flavobacteriaceae</taxon>
        <taxon>Flavobacterium</taxon>
    </lineage>
</organism>
<evidence type="ECO:0000259" key="8">
    <source>
        <dbReference type="Pfam" id="PF12704"/>
    </source>
</evidence>
<dbReference type="Proteomes" id="UP000198345">
    <property type="component" value="Unassembled WGS sequence"/>
</dbReference>
<evidence type="ECO:0000256" key="6">
    <source>
        <dbReference type="SAM" id="Phobius"/>
    </source>
</evidence>
<protein>
    <submittedName>
        <fullName evidence="9">Multidrug ABC transporter substrate-binding protein</fullName>
    </submittedName>
</protein>
<keyword evidence="3 6" id="KW-0812">Transmembrane</keyword>
<feature type="transmembrane region" description="Helical" evidence="6">
    <location>
        <begin position="425"/>
        <end position="449"/>
    </location>
</feature>
<accession>A0A226H2V9</accession>
<keyword evidence="4 6" id="KW-1133">Transmembrane helix</keyword>
<comment type="caution">
    <text evidence="9">The sequence shown here is derived from an EMBL/GenBank/DDBJ whole genome shotgun (WGS) entry which is preliminary data.</text>
</comment>
<feature type="transmembrane region" description="Helical" evidence="6">
    <location>
        <begin position="680"/>
        <end position="700"/>
    </location>
</feature>
<reference evidence="9 10" key="1">
    <citation type="submission" date="2016-11" db="EMBL/GenBank/DDBJ databases">
        <title>Whole genomes of Flavobacteriaceae.</title>
        <authorList>
            <person name="Stine C."/>
            <person name="Li C."/>
            <person name="Tadesse D."/>
        </authorList>
    </citation>
    <scope>NUCLEOTIDE SEQUENCE [LARGE SCALE GENOMIC DNA]</scope>
    <source>
        <strain evidence="9 10">DSM 18292</strain>
    </source>
</reference>
<evidence type="ECO:0000256" key="3">
    <source>
        <dbReference type="ARBA" id="ARBA00022692"/>
    </source>
</evidence>
<dbReference type="PANTHER" id="PTHR30572">
    <property type="entry name" value="MEMBRANE COMPONENT OF TRANSPORTER-RELATED"/>
    <property type="match status" value="1"/>
</dbReference>
<dbReference type="GO" id="GO:0022857">
    <property type="term" value="F:transmembrane transporter activity"/>
    <property type="evidence" value="ECO:0007669"/>
    <property type="project" value="TreeGrafter"/>
</dbReference>
<feature type="transmembrane region" description="Helical" evidence="6">
    <location>
        <begin position="732"/>
        <end position="751"/>
    </location>
</feature>
<feature type="domain" description="MacB-like periplasmic core" evidence="8">
    <location>
        <begin position="436"/>
        <end position="644"/>
    </location>
</feature>
<evidence type="ECO:0000313" key="9">
    <source>
        <dbReference type="EMBL" id="OXA88384.1"/>
    </source>
</evidence>
<feature type="transmembrane region" description="Helical" evidence="6">
    <location>
        <begin position="381"/>
        <end position="404"/>
    </location>
</feature>
<dbReference type="InterPro" id="IPR003838">
    <property type="entry name" value="ABC3_permease_C"/>
</dbReference>
<evidence type="ECO:0000256" key="2">
    <source>
        <dbReference type="ARBA" id="ARBA00022475"/>
    </source>
</evidence>
<comment type="subcellular location">
    <subcellularLocation>
        <location evidence="1">Cell membrane</location>
        <topology evidence="1">Multi-pass membrane protein</topology>
    </subcellularLocation>
</comment>
<keyword evidence="2" id="KW-1003">Cell membrane</keyword>
<evidence type="ECO:0000256" key="5">
    <source>
        <dbReference type="ARBA" id="ARBA00023136"/>
    </source>
</evidence>
<feature type="transmembrane region" description="Helical" evidence="6">
    <location>
        <begin position="289"/>
        <end position="311"/>
    </location>
</feature>